<dbReference type="FunFam" id="1.10.1040.10:FF:000004">
    <property type="entry name" value="Glycerol-3-phosphate dehydrogenase [NAD(+)]"/>
    <property type="match status" value="1"/>
</dbReference>
<comment type="catalytic activity">
    <reaction evidence="4 9">
        <text>sn-glycerol 3-phosphate + NAD(+) = dihydroxyacetone phosphate + NADH + H(+)</text>
        <dbReference type="Rhea" id="RHEA:11092"/>
        <dbReference type="ChEBI" id="CHEBI:15378"/>
        <dbReference type="ChEBI" id="CHEBI:57540"/>
        <dbReference type="ChEBI" id="CHEBI:57597"/>
        <dbReference type="ChEBI" id="CHEBI:57642"/>
        <dbReference type="ChEBI" id="CHEBI:57945"/>
        <dbReference type="EC" id="1.1.1.8"/>
    </reaction>
</comment>
<dbReference type="InterPro" id="IPR006109">
    <property type="entry name" value="G3P_DH_NAD-dep_C"/>
</dbReference>
<evidence type="ECO:0000313" key="13">
    <source>
        <dbReference type="Proteomes" id="UP000663879"/>
    </source>
</evidence>
<keyword evidence="13" id="KW-1185">Reference proteome</keyword>
<feature type="binding site" evidence="7">
    <location>
        <position position="284"/>
    </location>
    <ligand>
        <name>NAD(+)</name>
        <dbReference type="ChEBI" id="CHEBI:57540"/>
    </ligand>
</feature>
<feature type="binding site" evidence="7">
    <location>
        <begin position="25"/>
        <end position="30"/>
    </location>
    <ligand>
        <name>NAD(+)</name>
        <dbReference type="ChEBI" id="CHEBI:57540"/>
    </ligand>
</feature>
<dbReference type="InterPro" id="IPR017751">
    <property type="entry name" value="G3P_DH_NAD-dep_euk"/>
</dbReference>
<dbReference type="PANTHER" id="PTHR11728:SF8">
    <property type="entry name" value="GLYCEROL-3-PHOSPHATE DEHYDROGENASE [NAD(+)]-RELATED"/>
    <property type="match status" value="1"/>
</dbReference>
<dbReference type="GO" id="GO:0042803">
    <property type="term" value="F:protein homodimerization activity"/>
    <property type="evidence" value="ECO:0007669"/>
    <property type="project" value="InterPro"/>
</dbReference>
<evidence type="ECO:0000256" key="8">
    <source>
        <dbReference type="RuleBase" id="RU000437"/>
    </source>
</evidence>
<dbReference type="EC" id="1.1.1.8" evidence="9"/>
<dbReference type="Gene3D" id="3.40.50.720">
    <property type="entry name" value="NAD(P)-binding Rossmann-like Domain"/>
    <property type="match status" value="1"/>
</dbReference>
<evidence type="ECO:0000256" key="6">
    <source>
        <dbReference type="PIRSR" id="PIRSR000114-2"/>
    </source>
</evidence>
<dbReference type="InterPro" id="IPR011128">
    <property type="entry name" value="G3P_DH_NAD-dep_N"/>
</dbReference>
<dbReference type="PRINTS" id="PR00077">
    <property type="entry name" value="GPDHDRGNASE"/>
</dbReference>
<feature type="binding site" evidence="7">
    <location>
        <position position="112"/>
    </location>
    <ligand>
        <name>NAD(+)</name>
        <dbReference type="ChEBI" id="CHEBI:57540"/>
    </ligand>
</feature>
<dbReference type="OrthoDB" id="10263760at2759"/>
<dbReference type="Proteomes" id="UP000663879">
    <property type="component" value="Unassembled WGS sequence"/>
</dbReference>
<accession>A0A814GJY5</accession>
<dbReference type="GO" id="GO:0051287">
    <property type="term" value="F:NAD binding"/>
    <property type="evidence" value="ECO:0007669"/>
    <property type="project" value="UniProtKB-UniRule"/>
</dbReference>
<evidence type="ECO:0000256" key="5">
    <source>
        <dbReference type="PIRSR" id="PIRSR000114-1"/>
    </source>
</evidence>
<keyword evidence="2 8" id="KW-0560">Oxidoreductase</keyword>
<dbReference type="InterPro" id="IPR036291">
    <property type="entry name" value="NAD(P)-bd_dom_sf"/>
</dbReference>
<comment type="caution">
    <text evidence="12">The sequence shown here is derived from an EMBL/GenBank/DDBJ whole genome shotgun (WGS) entry which is preliminary data.</text>
</comment>
<dbReference type="Pfam" id="PF01210">
    <property type="entry name" value="NAD_Gly3P_dh_N"/>
    <property type="match status" value="1"/>
</dbReference>
<dbReference type="AlphaFoldDB" id="A0A814GJY5"/>
<dbReference type="GO" id="GO:0046168">
    <property type="term" value="P:glycerol-3-phosphate catabolic process"/>
    <property type="evidence" value="ECO:0007669"/>
    <property type="project" value="UniProtKB-UniRule"/>
</dbReference>
<dbReference type="EMBL" id="CAJNOC010003776">
    <property type="protein sequence ID" value="CAF0997478.1"/>
    <property type="molecule type" value="Genomic_DNA"/>
</dbReference>
<reference evidence="12" key="1">
    <citation type="submission" date="2021-02" db="EMBL/GenBank/DDBJ databases">
        <authorList>
            <person name="Nowell W R."/>
        </authorList>
    </citation>
    <scope>NUCLEOTIDE SEQUENCE</scope>
    <source>
        <strain evidence="12">Ploen Becks lab</strain>
    </source>
</reference>
<evidence type="ECO:0000256" key="1">
    <source>
        <dbReference type="ARBA" id="ARBA00011009"/>
    </source>
</evidence>
<comment type="similarity">
    <text evidence="1 8">Belongs to the NAD-dependent glycerol-3-phosphate dehydrogenase family.</text>
</comment>
<dbReference type="PANTHER" id="PTHR11728">
    <property type="entry name" value="GLYCEROL-3-PHOSPHATE DEHYDROGENASE"/>
    <property type="match status" value="1"/>
</dbReference>
<dbReference type="PROSITE" id="PS00957">
    <property type="entry name" value="NAD_G3PDH"/>
    <property type="match status" value="1"/>
</dbReference>
<dbReference type="InterPro" id="IPR006168">
    <property type="entry name" value="G3P_DH_NAD-dep"/>
</dbReference>
<evidence type="ECO:0000256" key="7">
    <source>
        <dbReference type="PIRSR" id="PIRSR000114-3"/>
    </source>
</evidence>
<dbReference type="SUPFAM" id="SSF51735">
    <property type="entry name" value="NAD(P)-binding Rossmann-fold domains"/>
    <property type="match status" value="1"/>
</dbReference>
<dbReference type="InterPro" id="IPR013328">
    <property type="entry name" value="6PGD_dom2"/>
</dbReference>
<dbReference type="Gene3D" id="1.10.1040.10">
    <property type="entry name" value="N-(1-d-carboxylethyl)-l-norvaline Dehydrogenase, domain 2"/>
    <property type="match status" value="1"/>
</dbReference>
<dbReference type="NCBIfam" id="TIGR03376">
    <property type="entry name" value="glycerol3P_DH"/>
    <property type="match status" value="1"/>
</dbReference>
<dbReference type="SUPFAM" id="SSF48179">
    <property type="entry name" value="6-phosphogluconate dehydrogenase C-terminal domain-like"/>
    <property type="match status" value="1"/>
</dbReference>
<evidence type="ECO:0000256" key="3">
    <source>
        <dbReference type="ARBA" id="ARBA00023027"/>
    </source>
</evidence>
<name>A0A814GJY5_9BILA</name>
<proteinExistence type="inferred from homology"/>
<evidence type="ECO:0000256" key="9">
    <source>
        <dbReference type="RuleBase" id="RU361243"/>
    </source>
</evidence>
<evidence type="ECO:0000259" key="10">
    <source>
        <dbReference type="Pfam" id="PF01210"/>
    </source>
</evidence>
<protein>
    <recommendedName>
        <fullName evidence="9">Glycerol-3-phosphate dehydrogenase [NAD(+)]</fullName>
        <ecNumber evidence="9">1.1.1.8</ecNumber>
    </recommendedName>
</protein>
<evidence type="ECO:0000256" key="4">
    <source>
        <dbReference type="ARBA" id="ARBA00048683"/>
    </source>
</evidence>
<gene>
    <name evidence="12" type="ORF">OXX778_LOCUS16233</name>
</gene>
<dbReference type="GO" id="GO:0005829">
    <property type="term" value="C:cytosol"/>
    <property type="evidence" value="ECO:0007669"/>
    <property type="project" value="TreeGrafter"/>
</dbReference>
<feature type="binding site" evidence="7">
    <location>
        <position position="169"/>
    </location>
    <ligand>
        <name>NAD(+)</name>
        <dbReference type="ChEBI" id="CHEBI:57540"/>
    </ligand>
</feature>
<dbReference type="GO" id="GO:0141152">
    <property type="term" value="F:glycerol-3-phosphate dehydrogenase (NAD+) activity"/>
    <property type="evidence" value="ECO:0007669"/>
    <property type="project" value="UniProtKB-UniRule"/>
</dbReference>
<dbReference type="FunFam" id="3.40.50.720:FF:000365">
    <property type="entry name" value="Glycerol-3-phosphate dehydrogenase [NAD(+)]"/>
    <property type="match status" value="1"/>
</dbReference>
<sequence>MRFTQIYLTVFKKMASELKKVAIVGSGNWGSTIAKIVGSNVLSNPKFDKQVKLYVYEEIVDGKKLTEIINTQHENVKYLPGHKLPENVVAIPDVLEVAHDADVIIFVVPHQFMPNTCKPLIGKLKKDAFGVSLCKGFYINPKGDVDLISNMVRNLLGLECLVVMGANIASEVASGQFCEATIGSRNKSHGLLLKEVLQTDYFRIVVSEDVEVVEACGALKNIVAIGAGFCDGLNFGDNTKAAVIRLGLMEVMKFCDRFYQKHEHRTFFESCGVADLVTTCYGGRNRRVAEAYARCLGQKTIPELETELLNGQKLQGPEAAQEVNHLLRSKNMENDFPLLTAIHRICSGEQPVTSLIDNLRNHPEHL</sequence>
<dbReference type="GO" id="GO:0005975">
    <property type="term" value="P:carbohydrate metabolic process"/>
    <property type="evidence" value="ECO:0007669"/>
    <property type="project" value="InterPro"/>
</dbReference>
<feature type="binding site" evidence="6">
    <location>
        <begin position="284"/>
        <end position="285"/>
    </location>
    <ligand>
        <name>substrate</name>
    </ligand>
</feature>
<keyword evidence="3 7" id="KW-0520">NAD</keyword>
<feature type="domain" description="Glycerol-3-phosphate dehydrogenase NAD-dependent C-terminal" evidence="11">
    <location>
        <begin position="209"/>
        <end position="356"/>
    </location>
</feature>
<dbReference type="Pfam" id="PF07479">
    <property type="entry name" value="NAD_Gly3P_dh_C"/>
    <property type="match status" value="1"/>
</dbReference>
<feature type="binding site" evidence="7">
    <location>
        <position position="313"/>
    </location>
    <ligand>
        <name>NAD(+)</name>
        <dbReference type="ChEBI" id="CHEBI:57540"/>
    </ligand>
</feature>
<evidence type="ECO:0000313" key="12">
    <source>
        <dbReference type="EMBL" id="CAF0997478.1"/>
    </source>
</evidence>
<organism evidence="12 13">
    <name type="scientific">Brachionus calyciflorus</name>
    <dbReference type="NCBI Taxonomy" id="104777"/>
    <lineage>
        <taxon>Eukaryota</taxon>
        <taxon>Metazoa</taxon>
        <taxon>Spiralia</taxon>
        <taxon>Gnathifera</taxon>
        <taxon>Rotifera</taxon>
        <taxon>Eurotatoria</taxon>
        <taxon>Monogononta</taxon>
        <taxon>Pseudotrocha</taxon>
        <taxon>Ploima</taxon>
        <taxon>Brachionidae</taxon>
        <taxon>Brachionus</taxon>
    </lineage>
</organism>
<feature type="domain" description="Glycerol-3-phosphate dehydrogenase NAD-dependent N-terminal" evidence="10">
    <location>
        <begin position="20"/>
        <end position="188"/>
    </location>
</feature>
<evidence type="ECO:0000256" key="2">
    <source>
        <dbReference type="ARBA" id="ARBA00023002"/>
    </source>
</evidence>
<dbReference type="PIRSF" id="PIRSF000114">
    <property type="entry name" value="Glycerol-3-P_dh"/>
    <property type="match status" value="1"/>
</dbReference>
<dbReference type="InterPro" id="IPR008927">
    <property type="entry name" value="6-PGluconate_DH-like_C_sf"/>
</dbReference>
<feature type="binding site" evidence="6">
    <location>
        <position position="135"/>
    </location>
    <ligand>
        <name>substrate</name>
    </ligand>
</feature>
<feature type="binding site" evidence="7">
    <location>
        <position position="315"/>
    </location>
    <ligand>
        <name>NAD(+)</name>
        <dbReference type="ChEBI" id="CHEBI:57540"/>
    </ligand>
</feature>
<evidence type="ECO:0000259" key="11">
    <source>
        <dbReference type="Pfam" id="PF07479"/>
    </source>
</evidence>
<feature type="active site" description="Proton acceptor" evidence="5">
    <location>
        <position position="220"/>
    </location>
</feature>